<evidence type="ECO:0000313" key="5">
    <source>
        <dbReference type="EMBL" id="RXI97753.1"/>
    </source>
</evidence>
<evidence type="ECO:0000256" key="1">
    <source>
        <dbReference type="ARBA" id="ARBA00005836"/>
    </source>
</evidence>
<evidence type="ECO:0000259" key="4">
    <source>
        <dbReference type="Pfam" id="PF19290"/>
    </source>
</evidence>
<dbReference type="GO" id="GO:0008237">
    <property type="term" value="F:metallopeptidase activity"/>
    <property type="evidence" value="ECO:0007669"/>
    <property type="project" value="InterPro"/>
</dbReference>
<dbReference type="Pfam" id="PF01523">
    <property type="entry name" value="PmbA_TldD_1st"/>
    <property type="match status" value="1"/>
</dbReference>
<dbReference type="InterPro" id="IPR002510">
    <property type="entry name" value="Metalloprtase-TldD/E_N"/>
</dbReference>
<dbReference type="Proteomes" id="UP000290649">
    <property type="component" value="Unassembled WGS sequence"/>
</dbReference>
<keyword evidence="6" id="KW-1185">Reference proteome</keyword>
<dbReference type="PANTHER" id="PTHR43421">
    <property type="entry name" value="METALLOPROTEASE PMBA"/>
    <property type="match status" value="1"/>
</dbReference>
<sequence length="450" mass="49249">MDLLIFKESLFAKGEEFGFSDMELYYQSNGKFSTKVFKGEIDSYNLAVEGGVSFRGIFNGQMGYSYTEKIDEGAILFLLEEAKENVTIIDSEESEVIFGGSEQYEDINLYSKELASVSTEEKIDLLKQIEAECFALSDKVASVNYCLLESHDTEKLIANTKGLEKYEKGNVIYTYISVVVKDKEDIKTAGKLILTRDFSTIEPVTLAKEIVTEALSTLGATSIASKEYPVILKNTAAASMLQVFTQAFSADNVHKGKSRLANKLDTVIANPLVTIIDDPFLKEGFMSRSFDSEGVATQRLQIVENGVLKTYLHNLKTATKDNVQSTGHATKSSYKGTIMVAPSNMFIKPGELSYEDLLEREEEALIITDVQGLHSGANSISGDFSLAANGYLVKGGKIERPVNQITIAGNFFTMLEQVEAIASDLEFGFPMGGYVGSPSLKIKGLAVAGE</sequence>
<gene>
    <name evidence="5" type="ORF">DS745_15395</name>
</gene>
<comment type="caution">
    <text evidence="5">The sequence shown here is derived from an EMBL/GenBank/DDBJ whole genome shotgun (WGS) entry which is preliminary data.</text>
</comment>
<comment type="similarity">
    <text evidence="1">Belongs to the peptidase U62 family.</text>
</comment>
<dbReference type="InterPro" id="IPR047657">
    <property type="entry name" value="PmbA"/>
</dbReference>
<dbReference type="PANTHER" id="PTHR43421:SF1">
    <property type="entry name" value="METALLOPROTEASE PMBA"/>
    <property type="match status" value="1"/>
</dbReference>
<feature type="domain" description="Metalloprotease TldD/E C-terminal" evidence="3">
    <location>
        <begin position="225"/>
        <end position="449"/>
    </location>
</feature>
<dbReference type="SUPFAM" id="SSF111283">
    <property type="entry name" value="Putative modulator of DNA gyrase, PmbA/TldD"/>
    <property type="match status" value="1"/>
</dbReference>
<accession>A0A4Q0VN78</accession>
<feature type="domain" description="Metalloprotease TldD/E N-terminal" evidence="2">
    <location>
        <begin position="23"/>
        <end position="85"/>
    </location>
</feature>
<evidence type="ECO:0000259" key="2">
    <source>
        <dbReference type="Pfam" id="PF01523"/>
    </source>
</evidence>
<dbReference type="InterPro" id="IPR045569">
    <property type="entry name" value="Metalloprtase-TldD/E_C"/>
</dbReference>
<dbReference type="Pfam" id="PF19290">
    <property type="entry name" value="PmbA_TldD_2nd"/>
    <property type="match status" value="1"/>
</dbReference>
<dbReference type="GO" id="GO:0005829">
    <property type="term" value="C:cytosol"/>
    <property type="evidence" value="ECO:0007669"/>
    <property type="project" value="TreeGrafter"/>
</dbReference>
<protein>
    <submittedName>
        <fullName evidence="5">TldD/PmbA family protein</fullName>
    </submittedName>
</protein>
<name>A0A4Q0VN78_9BACI</name>
<dbReference type="RefSeq" id="WP_129079118.1">
    <property type="nucleotide sequence ID" value="NZ_QOUX01000046.1"/>
</dbReference>
<proteinExistence type="inferred from homology"/>
<dbReference type="Gene3D" id="3.30.2290.10">
    <property type="entry name" value="PmbA/TldD superfamily"/>
    <property type="match status" value="1"/>
</dbReference>
<evidence type="ECO:0000259" key="3">
    <source>
        <dbReference type="Pfam" id="PF19289"/>
    </source>
</evidence>
<dbReference type="InterPro" id="IPR035068">
    <property type="entry name" value="TldD/PmbA_N"/>
</dbReference>
<dbReference type="AlphaFoldDB" id="A0A4Q0VN78"/>
<dbReference type="OrthoDB" id="9803618at2"/>
<dbReference type="InterPro" id="IPR045570">
    <property type="entry name" value="Metalloprtase-TldD/E_cen_dom"/>
</dbReference>
<feature type="domain" description="Metalloprotease TldD/E central" evidence="4">
    <location>
        <begin position="113"/>
        <end position="218"/>
    </location>
</feature>
<dbReference type="GO" id="GO:0006508">
    <property type="term" value="P:proteolysis"/>
    <property type="evidence" value="ECO:0007669"/>
    <property type="project" value="InterPro"/>
</dbReference>
<reference evidence="5 6" key="1">
    <citation type="journal article" date="2019" name="Int. J. Syst. Evol. Microbiol.">
        <title>Anaerobacillus alkaliphilus sp. nov., a novel alkaliphilic and moderately halophilic bacterium.</title>
        <authorList>
            <person name="Borsodi A.K."/>
            <person name="Aszalos J.M."/>
            <person name="Bihari P."/>
            <person name="Nagy I."/>
            <person name="Schumann P."/>
            <person name="Sproer C."/>
            <person name="Kovacs A.L."/>
            <person name="Boka K."/>
            <person name="Dobosy P."/>
            <person name="Ovari M."/>
            <person name="Szili-Kovacs T."/>
            <person name="Toth E."/>
        </authorList>
    </citation>
    <scope>NUCLEOTIDE SEQUENCE [LARGE SCALE GENOMIC DNA]</scope>
    <source>
        <strain evidence="5 6">B16-10</strain>
    </source>
</reference>
<dbReference type="EMBL" id="QOUX01000046">
    <property type="protein sequence ID" value="RXI97753.1"/>
    <property type="molecule type" value="Genomic_DNA"/>
</dbReference>
<dbReference type="Pfam" id="PF19289">
    <property type="entry name" value="PmbA_TldD_3rd"/>
    <property type="match status" value="1"/>
</dbReference>
<dbReference type="InterPro" id="IPR036059">
    <property type="entry name" value="TldD/PmbA_sf"/>
</dbReference>
<organism evidence="5 6">
    <name type="scientific">Anaerobacillus alkaliphilus</name>
    <dbReference type="NCBI Taxonomy" id="1548597"/>
    <lineage>
        <taxon>Bacteria</taxon>
        <taxon>Bacillati</taxon>
        <taxon>Bacillota</taxon>
        <taxon>Bacilli</taxon>
        <taxon>Bacillales</taxon>
        <taxon>Bacillaceae</taxon>
        <taxon>Anaerobacillus</taxon>
    </lineage>
</organism>
<evidence type="ECO:0000313" key="6">
    <source>
        <dbReference type="Proteomes" id="UP000290649"/>
    </source>
</evidence>